<evidence type="ECO:0000256" key="1">
    <source>
        <dbReference type="SAM" id="SignalP"/>
    </source>
</evidence>
<evidence type="ECO:0008006" key="4">
    <source>
        <dbReference type="Google" id="ProtNLM"/>
    </source>
</evidence>
<organism evidence="2 3">
    <name type="scientific">Uabimicrobium amorphum</name>
    <dbReference type="NCBI Taxonomy" id="2596890"/>
    <lineage>
        <taxon>Bacteria</taxon>
        <taxon>Pseudomonadati</taxon>
        <taxon>Planctomycetota</taxon>
        <taxon>Candidatus Uabimicrobiia</taxon>
        <taxon>Candidatus Uabimicrobiales</taxon>
        <taxon>Candidatus Uabimicrobiaceae</taxon>
        <taxon>Candidatus Uabimicrobium</taxon>
    </lineage>
</organism>
<name>A0A5S9F2D6_UABAM</name>
<dbReference type="Proteomes" id="UP000326354">
    <property type="component" value="Chromosome"/>
</dbReference>
<evidence type="ECO:0000313" key="3">
    <source>
        <dbReference type="Proteomes" id="UP000326354"/>
    </source>
</evidence>
<feature type="chain" id="PRO_5024996404" description="Secreted protein" evidence="1">
    <location>
        <begin position="20"/>
        <end position="444"/>
    </location>
</feature>
<feature type="signal peptide" evidence="1">
    <location>
        <begin position="1"/>
        <end position="19"/>
    </location>
</feature>
<proteinExistence type="predicted"/>
<sequence length="444" mass="50129">MRGKSLLVFICAVCCAVYADDIEDIDQWLDSLDNKPSQSQSNLQQESYQLENSESQLNEYSNNTTNADGNIEVWLEGVDDDTYSEASFKEEESIRKWAWDLPTYSKLYPWLGTVPWLEPNGVADITVIGSRKREIDNSDTYGASVFASFRPFALDFGSYSFAFGLSFVGRIGRVEDVGKAFNAEAFDEFVVADITVNGGQNHVNQLFVNFSILGSFPEWGLQIMLDLGFGRSNLRNTFEEARGEVQLLGIPIVDALYENYQYKQNDEALFGGFNILKSFDRQYLNFFRLFVYGVYRLNTKTRDSSATLTDEILGIEFGKQDLAFDDLANTGNFFPDPAFPDEFNMSYFGVDLTARLWTFYTPFMKNRGISLNAVGGIRHVSGQLLIEDFHGLHSELGGEIGIFDAINFRVVAVFEEGNQQEDGYAFSLTVQLSAIMREIYKATQ</sequence>
<dbReference type="AlphaFoldDB" id="A0A5S9F2D6"/>
<keyword evidence="1" id="KW-0732">Signal</keyword>
<evidence type="ECO:0000313" key="2">
    <source>
        <dbReference type="EMBL" id="BBM83555.1"/>
    </source>
</evidence>
<reference evidence="2 3" key="1">
    <citation type="submission" date="2019-08" db="EMBL/GenBank/DDBJ databases">
        <title>Complete genome sequence of Candidatus Uab amorphum.</title>
        <authorList>
            <person name="Shiratori T."/>
            <person name="Suzuki S."/>
            <person name="Kakizawa Y."/>
            <person name="Ishida K."/>
        </authorList>
    </citation>
    <scope>NUCLEOTIDE SEQUENCE [LARGE SCALE GENOMIC DNA]</scope>
    <source>
        <strain evidence="2 3">SRT547</strain>
    </source>
</reference>
<accession>A0A5S9F2D6</accession>
<protein>
    <recommendedName>
        <fullName evidence="4">Secreted protein</fullName>
    </recommendedName>
</protein>
<keyword evidence="3" id="KW-1185">Reference proteome</keyword>
<dbReference type="RefSeq" id="WP_151967751.1">
    <property type="nucleotide sequence ID" value="NZ_AP019860.1"/>
</dbReference>
<dbReference type="KEGG" id="uam:UABAM_01908"/>
<gene>
    <name evidence="2" type="ORF">UABAM_01908</name>
</gene>
<dbReference type="EMBL" id="AP019860">
    <property type="protein sequence ID" value="BBM83555.1"/>
    <property type="molecule type" value="Genomic_DNA"/>
</dbReference>